<accession>A0AAV2SG34</accession>
<keyword evidence="2" id="KW-0812">Transmembrane</keyword>
<keyword evidence="4" id="KW-1185">Reference proteome</keyword>
<name>A0AAV2SG34_MEGNR</name>
<feature type="region of interest" description="Disordered" evidence="1">
    <location>
        <begin position="145"/>
        <end position="210"/>
    </location>
</feature>
<evidence type="ECO:0000256" key="2">
    <source>
        <dbReference type="SAM" id="Phobius"/>
    </source>
</evidence>
<feature type="region of interest" description="Disordered" evidence="1">
    <location>
        <begin position="233"/>
        <end position="363"/>
    </location>
</feature>
<dbReference type="EMBL" id="CAXKWB010063892">
    <property type="protein sequence ID" value="CAL4187026.1"/>
    <property type="molecule type" value="Genomic_DNA"/>
</dbReference>
<evidence type="ECO:0000313" key="3">
    <source>
        <dbReference type="EMBL" id="CAL4187026.1"/>
    </source>
</evidence>
<dbReference type="AlphaFoldDB" id="A0AAV2SG34"/>
<evidence type="ECO:0000313" key="4">
    <source>
        <dbReference type="Proteomes" id="UP001497623"/>
    </source>
</evidence>
<proteinExistence type="predicted"/>
<comment type="caution">
    <text evidence="3">The sequence shown here is derived from an EMBL/GenBank/DDBJ whole genome shotgun (WGS) entry which is preliminary data.</text>
</comment>
<protein>
    <submittedName>
        <fullName evidence="3">Uncharacterized protein</fullName>
    </submittedName>
</protein>
<keyword evidence="2" id="KW-0472">Membrane</keyword>
<organism evidence="3 4">
    <name type="scientific">Meganyctiphanes norvegica</name>
    <name type="common">Northern krill</name>
    <name type="synonym">Thysanopoda norvegica</name>
    <dbReference type="NCBI Taxonomy" id="48144"/>
    <lineage>
        <taxon>Eukaryota</taxon>
        <taxon>Metazoa</taxon>
        <taxon>Ecdysozoa</taxon>
        <taxon>Arthropoda</taxon>
        <taxon>Crustacea</taxon>
        <taxon>Multicrustacea</taxon>
        <taxon>Malacostraca</taxon>
        <taxon>Eumalacostraca</taxon>
        <taxon>Eucarida</taxon>
        <taxon>Euphausiacea</taxon>
        <taxon>Euphausiidae</taxon>
        <taxon>Meganyctiphanes</taxon>
    </lineage>
</organism>
<feature type="compositionally biased region" description="Polar residues" evidence="1">
    <location>
        <begin position="320"/>
        <end position="350"/>
    </location>
</feature>
<feature type="compositionally biased region" description="Polar residues" evidence="1">
    <location>
        <begin position="201"/>
        <end position="210"/>
    </location>
</feature>
<feature type="compositionally biased region" description="Polar residues" evidence="1">
    <location>
        <begin position="233"/>
        <end position="259"/>
    </location>
</feature>
<reference evidence="3 4" key="1">
    <citation type="submission" date="2024-05" db="EMBL/GenBank/DDBJ databases">
        <authorList>
            <person name="Wallberg A."/>
        </authorList>
    </citation>
    <scope>NUCLEOTIDE SEQUENCE [LARGE SCALE GENOMIC DNA]</scope>
</reference>
<feature type="region of interest" description="Disordered" evidence="1">
    <location>
        <begin position="453"/>
        <end position="479"/>
    </location>
</feature>
<feature type="region of interest" description="Disordered" evidence="1">
    <location>
        <begin position="375"/>
        <end position="400"/>
    </location>
</feature>
<gene>
    <name evidence="3" type="ORF">MNOR_LOCUS36136</name>
</gene>
<dbReference type="Proteomes" id="UP001497623">
    <property type="component" value="Unassembled WGS sequence"/>
</dbReference>
<sequence>VSVTTNHGAAVGSWSSSILSGGTSLFSKDPRLLASALASILALATTIAATVLCLRHRSSILRERSSTLKDNVSEKNKKNLLLQHEEHYSTVKKSQPLPTIHDKIPEYSEDIYPYATFQLREGGLVSSKENSEKFATYVFQDSHLYGVKDGKPPSEASNYPQSVKDCSRRSTRGGSSKHSGTLTSESEDSLRSDSETEHATSSKTESSNHLDSTILETHKHQNQRYLAAIHQSNEHQGSSCQNVSHHNGVNAGSTQQNIGHQRRHTTHIGGRVASQPPPSDNTRRASSQTVHHSVTSQPPALDNSQRVSSQNVHHGVASQAPLSDSTRRASSQTTHHNLIYHTNESSSSAEPSPVLQRKSCSRKLDISKMATTVLFRGRKNGPQKAKTGKPHEPSHSIENSTKLSYCNNTNDNIYVFPNKIIQPKEFTPDNLKELSEVERDLAVGHHQNKIVAAHHQPPNSRFRSYLGTGRDPPDFSIKV</sequence>
<feature type="compositionally biased region" description="Basic and acidic residues" evidence="1">
    <location>
        <begin position="188"/>
        <end position="200"/>
    </location>
</feature>
<feature type="compositionally biased region" description="Polar residues" evidence="1">
    <location>
        <begin position="284"/>
        <end position="312"/>
    </location>
</feature>
<feature type="transmembrane region" description="Helical" evidence="2">
    <location>
        <begin position="32"/>
        <end position="54"/>
    </location>
</feature>
<feature type="non-terminal residue" evidence="3">
    <location>
        <position position="1"/>
    </location>
</feature>
<evidence type="ECO:0000256" key="1">
    <source>
        <dbReference type="SAM" id="MobiDB-lite"/>
    </source>
</evidence>
<keyword evidence="2" id="KW-1133">Transmembrane helix</keyword>